<evidence type="ECO:0000313" key="2">
    <source>
        <dbReference type="EMBL" id="GFH60639.1"/>
    </source>
</evidence>
<evidence type="ECO:0000256" key="1">
    <source>
        <dbReference type="SAM" id="MobiDB-lite"/>
    </source>
</evidence>
<proteinExistence type="predicted"/>
<sequence length="447" mass="49797">MDVIIPGHNIKILSSSLTALSKIGKQLYIEFDPLTGLTLRTLNDGKSSFAEFLFDVGFFERCTSPPGSNLLKKRAREDINRRNGNNATDRIRSRRRRRIPRRRSEDADHDNDATTDDENIQGMANGRHGTRRKRTASNNINRNRNNTESNDDSNDDDDDDEKYLCRVPIRSILGILHSRKGLQSLRIRSIGIDRDLDNDEMEDEEQDARMQLSFEFRIQSNGSMKITHKIAVACAESVIASADRTNCSEIIASPKLLLKMVEPVTSPEIALVISDERRTVTATSFHYADVSLDNFGQGNQTQNGVAGSNLVLSASVSKVLKTETTVDCDEFEEYNYEDGQGIELDEEGDEPDLPTGIDREVSLVFSSKEAKALLQFCTQQAVAGNIDDLGELTVVFHWHWGGKPVVFETEGEAFKGTVILSTVSHKLLNGVDLTSRAQKKKSRSSVG</sequence>
<feature type="compositionally biased region" description="Basic residues" evidence="1">
    <location>
        <begin position="92"/>
        <end position="101"/>
    </location>
</feature>
<dbReference type="SUPFAM" id="SSF55979">
    <property type="entry name" value="DNA clamp"/>
    <property type="match status" value="1"/>
</dbReference>
<feature type="region of interest" description="Disordered" evidence="1">
    <location>
        <begin position="65"/>
        <end position="159"/>
    </location>
</feature>
<dbReference type="PANTHER" id="PTHR15237">
    <property type="entry name" value="DNA REPAIR PROTEIN RAD9"/>
    <property type="match status" value="1"/>
</dbReference>
<feature type="compositionally biased region" description="Basic and acidic residues" evidence="1">
    <location>
        <begin position="102"/>
        <end position="112"/>
    </location>
</feature>
<dbReference type="GO" id="GO:0000076">
    <property type="term" value="P:DNA replication checkpoint signaling"/>
    <property type="evidence" value="ECO:0007669"/>
    <property type="project" value="TreeGrafter"/>
</dbReference>
<dbReference type="Pfam" id="PF04139">
    <property type="entry name" value="Rad9"/>
    <property type="match status" value="1"/>
</dbReference>
<evidence type="ECO:0008006" key="4">
    <source>
        <dbReference type="Google" id="ProtNLM"/>
    </source>
</evidence>
<accession>A0AAD3DA39</accession>
<dbReference type="InterPro" id="IPR046938">
    <property type="entry name" value="DNA_clamp_sf"/>
</dbReference>
<feature type="compositionally biased region" description="Acidic residues" evidence="1">
    <location>
        <begin position="149"/>
        <end position="159"/>
    </location>
</feature>
<dbReference type="GO" id="GO:0031573">
    <property type="term" value="P:mitotic intra-S DNA damage checkpoint signaling"/>
    <property type="evidence" value="ECO:0007669"/>
    <property type="project" value="TreeGrafter"/>
</dbReference>
<dbReference type="Proteomes" id="UP001054902">
    <property type="component" value="Unassembled WGS sequence"/>
</dbReference>
<dbReference type="GO" id="GO:0030896">
    <property type="term" value="C:checkpoint clamp complex"/>
    <property type="evidence" value="ECO:0007669"/>
    <property type="project" value="InterPro"/>
</dbReference>
<dbReference type="InterPro" id="IPR007268">
    <property type="entry name" value="Rad9/Ddc1"/>
</dbReference>
<dbReference type="GO" id="GO:0006281">
    <property type="term" value="P:DNA repair"/>
    <property type="evidence" value="ECO:0007669"/>
    <property type="project" value="TreeGrafter"/>
</dbReference>
<name>A0AAD3DA39_9STRA</name>
<reference evidence="2 3" key="1">
    <citation type="journal article" date="2021" name="Sci. Rep.">
        <title>The genome of the diatom Chaetoceros tenuissimus carries an ancient integrated fragment of an extant virus.</title>
        <authorList>
            <person name="Hongo Y."/>
            <person name="Kimura K."/>
            <person name="Takaki Y."/>
            <person name="Yoshida Y."/>
            <person name="Baba S."/>
            <person name="Kobayashi G."/>
            <person name="Nagasaki K."/>
            <person name="Hano T."/>
            <person name="Tomaru Y."/>
        </authorList>
    </citation>
    <scope>NUCLEOTIDE SEQUENCE [LARGE SCALE GENOMIC DNA]</scope>
    <source>
        <strain evidence="2 3">NIES-3715</strain>
    </source>
</reference>
<dbReference type="Gene3D" id="3.70.10.10">
    <property type="match status" value="2"/>
</dbReference>
<feature type="compositionally biased region" description="Low complexity" evidence="1">
    <location>
        <begin position="138"/>
        <end position="148"/>
    </location>
</feature>
<dbReference type="GO" id="GO:0071479">
    <property type="term" value="P:cellular response to ionizing radiation"/>
    <property type="evidence" value="ECO:0007669"/>
    <property type="project" value="TreeGrafter"/>
</dbReference>
<comment type="caution">
    <text evidence="2">The sequence shown here is derived from an EMBL/GenBank/DDBJ whole genome shotgun (WGS) entry which is preliminary data.</text>
</comment>
<gene>
    <name evidence="2" type="ORF">CTEN210_17115</name>
</gene>
<evidence type="ECO:0000313" key="3">
    <source>
        <dbReference type="Proteomes" id="UP001054902"/>
    </source>
</evidence>
<protein>
    <recommendedName>
        <fullName evidence="4">Cell cycle checkpoint control protein RAD9A</fullName>
    </recommendedName>
</protein>
<dbReference type="PANTHER" id="PTHR15237:SF0">
    <property type="entry name" value="CELL CYCLE CHECKPOINT CONTROL PROTEIN"/>
    <property type="match status" value="1"/>
</dbReference>
<dbReference type="AlphaFoldDB" id="A0AAD3DA39"/>
<dbReference type="EMBL" id="BLLK01000069">
    <property type="protein sequence ID" value="GFH60639.1"/>
    <property type="molecule type" value="Genomic_DNA"/>
</dbReference>
<organism evidence="2 3">
    <name type="scientific">Chaetoceros tenuissimus</name>
    <dbReference type="NCBI Taxonomy" id="426638"/>
    <lineage>
        <taxon>Eukaryota</taxon>
        <taxon>Sar</taxon>
        <taxon>Stramenopiles</taxon>
        <taxon>Ochrophyta</taxon>
        <taxon>Bacillariophyta</taxon>
        <taxon>Coscinodiscophyceae</taxon>
        <taxon>Chaetocerotophycidae</taxon>
        <taxon>Chaetocerotales</taxon>
        <taxon>Chaetocerotaceae</taxon>
        <taxon>Chaetoceros</taxon>
    </lineage>
</organism>
<keyword evidence="3" id="KW-1185">Reference proteome</keyword>